<evidence type="ECO:0000313" key="3">
    <source>
        <dbReference type="Proteomes" id="UP000549250"/>
    </source>
</evidence>
<evidence type="ECO:0000313" key="2">
    <source>
        <dbReference type="EMBL" id="MBB3103840.1"/>
    </source>
</evidence>
<dbReference type="SUPFAM" id="SSF52206">
    <property type="entry name" value="Hypothetical protein MTH538"/>
    <property type="match status" value="1"/>
</dbReference>
<evidence type="ECO:0000259" key="1">
    <source>
        <dbReference type="Pfam" id="PF08937"/>
    </source>
</evidence>
<name>A0A839T4Z5_AZOMA</name>
<dbReference type="RefSeq" id="WP_183166757.1">
    <property type="nucleotide sequence ID" value="NZ_JACHXI010000010.1"/>
</dbReference>
<dbReference type="InterPro" id="IPR015032">
    <property type="entry name" value="ThsB__TIR-like_domain"/>
</dbReference>
<comment type="caution">
    <text evidence="2">The sequence shown here is derived from an EMBL/GenBank/DDBJ whole genome shotgun (WGS) entry which is preliminary data.</text>
</comment>
<dbReference type="AlphaFoldDB" id="A0A839T4Z5"/>
<organism evidence="2 3">
    <name type="scientific">Azomonas macrocytogenes</name>
    <name type="common">Azotobacter macrocytogenes</name>
    <dbReference type="NCBI Taxonomy" id="69962"/>
    <lineage>
        <taxon>Bacteria</taxon>
        <taxon>Pseudomonadati</taxon>
        <taxon>Pseudomonadota</taxon>
        <taxon>Gammaproteobacteria</taxon>
        <taxon>Pseudomonadales</taxon>
        <taxon>Pseudomonadaceae</taxon>
        <taxon>Azomonas</taxon>
    </lineage>
</organism>
<feature type="domain" description="Thoeris protein ThsB TIR-like" evidence="1">
    <location>
        <begin position="6"/>
        <end position="103"/>
    </location>
</feature>
<reference evidence="2 3" key="1">
    <citation type="submission" date="2020-08" db="EMBL/GenBank/DDBJ databases">
        <title>Genomic Encyclopedia of Type Strains, Phase III (KMG-III): the genomes of soil and plant-associated and newly described type strains.</title>
        <authorList>
            <person name="Whitman W."/>
        </authorList>
    </citation>
    <scope>NUCLEOTIDE SEQUENCE [LARGE SCALE GENOMIC DNA]</scope>
    <source>
        <strain evidence="2 3">CECT 4462</strain>
    </source>
</reference>
<gene>
    <name evidence="2" type="ORF">FHR87_002250</name>
</gene>
<accession>A0A839T4Z5</accession>
<dbReference type="Pfam" id="PF08937">
    <property type="entry name" value="ThsB_TIR"/>
    <property type="match status" value="1"/>
</dbReference>
<proteinExistence type="predicted"/>
<dbReference type="InterPro" id="IPR036490">
    <property type="entry name" value="ThsB_TIR-like_sf"/>
</dbReference>
<sequence length="148" mass="16832">MARHVFFSFHYQHDIWRVNQIRNLGEIVGCATAGFRDASLWEKQMHENQAAIRKRIDEGLYGTSVTVICIGAETAGRTFIDYEIEQSIARGNGLLGLRIHMLKNQYGKTDPPGPIPARLIEADVPIYDYTSHTKLKEYIEQAARRAGR</sequence>
<dbReference type="Proteomes" id="UP000549250">
    <property type="component" value="Unassembled WGS sequence"/>
</dbReference>
<protein>
    <recommendedName>
        <fullName evidence="1">Thoeris protein ThsB TIR-like domain-containing protein</fullName>
    </recommendedName>
</protein>
<keyword evidence="3" id="KW-1185">Reference proteome</keyword>
<dbReference type="EMBL" id="JACHXI010000010">
    <property type="protein sequence ID" value="MBB3103840.1"/>
    <property type="molecule type" value="Genomic_DNA"/>
</dbReference>